<accession>A0ABT9VHJ6</accession>
<protein>
    <submittedName>
        <fullName evidence="3">Transcriptional regulator YheO</fullName>
    </submittedName>
</protein>
<dbReference type="InterPro" id="IPR013559">
    <property type="entry name" value="YheO"/>
</dbReference>
<reference evidence="3 4" key="1">
    <citation type="submission" date="2023-07" db="EMBL/GenBank/DDBJ databases">
        <title>Genomic Encyclopedia of Type Strains, Phase IV (KMG-IV): sequencing the most valuable type-strain genomes for metagenomic binning, comparative biology and taxonomic classification.</title>
        <authorList>
            <person name="Goeker M."/>
        </authorList>
    </citation>
    <scope>NUCLEOTIDE SEQUENCE [LARGE SCALE GENOMIC DNA]</scope>
    <source>
        <strain evidence="3 4">DSM 16460</strain>
    </source>
</reference>
<dbReference type="Pfam" id="PF08348">
    <property type="entry name" value="PAS_6"/>
    <property type="match status" value="1"/>
</dbReference>
<name>A0ABT9VHJ6_9BACI</name>
<dbReference type="Proteomes" id="UP001224359">
    <property type="component" value="Unassembled WGS sequence"/>
</dbReference>
<dbReference type="EMBL" id="JAUSTQ010000011">
    <property type="protein sequence ID" value="MDQ0160367.1"/>
    <property type="molecule type" value="Genomic_DNA"/>
</dbReference>
<evidence type="ECO:0000313" key="4">
    <source>
        <dbReference type="Proteomes" id="UP001224359"/>
    </source>
</evidence>
<feature type="domain" description="Transcriptional regulator DauR-like HTH" evidence="2">
    <location>
        <begin position="183"/>
        <end position="242"/>
    </location>
</feature>
<comment type="caution">
    <text evidence="3">The sequence shown here is derived from an EMBL/GenBank/DDBJ whole genome shotgun (WGS) entry which is preliminary data.</text>
</comment>
<gene>
    <name evidence="3" type="ORF">J2S77_002370</name>
</gene>
<sequence length="249" mass="28624">MRFPVIKQKKHLYYQVVGHIFLSKIIHGVRGRDMEERKQILESYIPLAKSTAKMFGHHCEIVIHDLTNPQASVIFTINSHVTSREVGQSFDHLVTTVLQSKDFKEDHLAGYTFVTEDKRTIRSSTTLIRDFKEKVIGAFCINFDVEALLQMQQFMNTFLPTAVPVEEKEEKPSPEIKNVEEIVDSLINQIIQNSAHPAMKRHEKVELIRFMDKKGIFSMKGSIDKVADSLGISKVTVYSYLDEIKNKSR</sequence>
<dbReference type="InterPro" id="IPR039446">
    <property type="entry name" value="DauR-like"/>
</dbReference>
<organism evidence="3 4">
    <name type="scientific">Alkalibacillus salilacus</name>
    <dbReference type="NCBI Taxonomy" id="284582"/>
    <lineage>
        <taxon>Bacteria</taxon>
        <taxon>Bacillati</taxon>
        <taxon>Bacillota</taxon>
        <taxon>Bacilli</taxon>
        <taxon>Bacillales</taxon>
        <taxon>Bacillaceae</taxon>
        <taxon>Alkalibacillus</taxon>
    </lineage>
</organism>
<feature type="domain" description="YheO-like" evidence="1">
    <location>
        <begin position="41"/>
        <end position="153"/>
    </location>
</feature>
<dbReference type="InterPro" id="IPR039445">
    <property type="entry name" value="DauR-like_HTH"/>
</dbReference>
<dbReference type="PANTHER" id="PTHR35568:SF1">
    <property type="entry name" value="TRANSCRIPTIONAL REGULATOR DAUR"/>
    <property type="match status" value="1"/>
</dbReference>
<evidence type="ECO:0000313" key="3">
    <source>
        <dbReference type="EMBL" id="MDQ0160367.1"/>
    </source>
</evidence>
<keyword evidence="4" id="KW-1185">Reference proteome</keyword>
<dbReference type="Pfam" id="PF13309">
    <property type="entry name" value="HTH_22"/>
    <property type="match status" value="1"/>
</dbReference>
<dbReference type="PANTHER" id="PTHR35568">
    <property type="entry name" value="TRANSCRIPTIONAL REGULATOR DAUR"/>
    <property type="match status" value="1"/>
</dbReference>
<proteinExistence type="predicted"/>
<evidence type="ECO:0000259" key="1">
    <source>
        <dbReference type="Pfam" id="PF08348"/>
    </source>
</evidence>
<evidence type="ECO:0000259" key="2">
    <source>
        <dbReference type="Pfam" id="PF13309"/>
    </source>
</evidence>